<dbReference type="RefSeq" id="WP_242758983.1">
    <property type="nucleotide sequence ID" value="NZ_JALDAY010000001.1"/>
</dbReference>
<evidence type="ECO:0000313" key="2">
    <source>
        <dbReference type="EMBL" id="MCI3269568.1"/>
    </source>
</evidence>
<accession>A0ABS9XX90</accession>
<dbReference type="PROSITE" id="PS51257">
    <property type="entry name" value="PROKAR_LIPOPROTEIN"/>
    <property type="match status" value="1"/>
</dbReference>
<proteinExistence type="predicted"/>
<keyword evidence="3" id="KW-1185">Reference proteome</keyword>
<reference evidence="2" key="1">
    <citation type="submission" date="2022-03" db="EMBL/GenBank/DDBJ databases">
        <title>Streptomyces 7R015 and 7R016 isolated from Barleria lupulina in Thailand.</title>
        <authorList>
            <person name="Kanchanasin P."/>
            <person name="Phongsopitanun W."/>
            <person name="Tanasupawat S."/>
        </authorList>
    </citation>
    <scope>NUCLEOTIDE SEQUENCE</scope>
    <source>
        <strain evidence="2">7R015</strain>
    </source>
</reference>
<feature type="signal peptide" evidence="1">
    <location>
        <begin position="1"/>
        <end position="23"/>
    </location>
</feature>
<evidence type="ECO:0000313" key="3">
    <source>
        <dbReference type="Proteomes" id="UP001165269"/>
    </source>
</evidence>
<protein>
    <recommendedName>
        <fullName evidence="4">Lipoprotein</fullName>
    </recommendedName>
</protein>
<keyword evidence="1" id="KW-0732">Signal</keyword>
<dbReference type="EMBL" id="JALDAY010000001">
    <property type="protein sequence ID" value="MCI3269568.1"/>
    <property type="molecule type" value="Genomic_DNA"/>
</dbReference>
<feature type="chain" id="PRO_5045524609" description="Lipoprotein" evidence="1">
    <location>
        <begin position="24"/>
        <end position="202"/>
    </location>
</feature>
<organism evidence="2 3">
    <name type="scientific">Streptomyces cylindrosporus</name>
    <dbReference type="NCBI Taxonomy" id="2927583"/>
    <lineage>
        <taxon>Bacteria</taxon>
        <taxon>Bacillati</taxon>
        <taxon>Actinomycetota</taxon>
        <taxon>Actinomycetes</taxon>
        <taxon>Kitasatosporales</taxon>
        <taxon>Streptomycetaceae</taxon>
        <taxon>Streptomyces</taxon>
    </lineage>
</organism>
<name>A0ABS9XX90_9ACTN</name>
<dbReference type="Proteomes" id="UP001165269">
    <property type="component" value="Unassembled WGS sequence"/>
</dbReference>
<evidence type="ECO:0000256" key="1">
    <source>
        <dbReference type="SAM" id="SignalP"/>
    </source>
</evidence>
<comment type="caution">
    <text evidence="2">The sequence shown here is derived from an EMBL/GenBank/DDBJ whole genome shotgun (WGS) entry which is preliminary data.</text>
</comment>
<evidence type="ECO:0008006" key="4">
    <source>
        <dbReference type="Google" id="ProtNLM"/>
    </source>
</evidence>
<sequence>MSRAVRGAALALLVCAVVGACDAGGRARTRAVKSPSATAASCAGGAIRWGGSTREWQLVAVSPVVEVSASDGWVTYPLIPVRTFEPRVEVSDPSVSARRVYAALAERVDMDASVLAKPDAVMADRLKRGVRVDSDGAGRFVEAAAVQVLRASFTVDCPGTTTPVHGSVTAWYGTGEGSLRCGVSPGKDAWMKEAYELTCGQA</sequence>
<gene>
    <name evidence="2" type="ORF">MQP27_00355</name>
</gene>